<dbReference type="PANTHER" id="PTHR46394">
    <property type="entry name" value="ANNEXIN"/>
    <property type="match status" value="1"/>
</dbReference>
<protein>
    <submittedName>
        <fullName evidence="4">Patatin-like phospholipase</fullName>
    </submittedName>
</protein>
<keyword evidence="1 2" id="KW-0443">Lipid metabolism</keyword>
<dbReference type="OrthoDB" id="9770965at2"/>
<dbReference type="RefSeq" id="WP_055333498.1">
    <property type="nucleotide sequence ID" value="NZ_CDNF01000003.1"/>
</dbReference>
<dbReference type="Proteomes" id="UP000049127">
    <property type="component" value="Unassembled WGS sequence"/>
</dbReference>
<feature type="short sequence motif" description="GXGXXG" evidence="2">
    <location>
        <begin position="9"/>
        <end position="14"/>
    </location>
</feature>
<dbReference type="InterPro" id="IPR016035">
    <property type="entry name" value="Acyl_Trfase/lysoPLipase"/>
</dbReference>
<dbReference type="EMBL" id="CEKZ01000003">
    <property type="protein sequence ID" value="CEQ03668.1"/>
    <property type="molecule type" value="Genomic_DNA"/>
</dbReference>
<dbReference type="InterPro" id="IPR052580">
    <property type="entry name" value="Lipid_Hydrolase"/>
</dbReference>
<dbReference type="AlphaFoldDB" id="A0A0C7QDT7"/>
<dbReference type="GO" id="GO:0016787">
    <property type="term" value="F:hydrolase activity"/>
    <property type="evidence" value="ECO:0007669"/>
    <property type="project" value="UniProtKB-UniRule"/>
</dbReference>
<evidence type="ECO:0000313" key="5">
    <source>
        <dbReference type="Proteomes" id="UP000049127"/>
    </source>
</evidence>
<evidence type="ECO:0000259" key="3">
    <source>
        <dbReference type="PROSITE" id="PS51635"/>
    </source>
</evidence>
<evidence type="ECO:0000313" key="4">
    <source>
        <dbReference type="EMBL" id="CEQ03668.1"/>
    </source>
</evidence>
<sequence>MKANLVCKGGGIKGIALVGAISCLEERGYEWENLAGTSAGAIITSLLAVGYNSNEIKNILYDINYESFKDKNKLQYIPLIGDFLSIFIHKGIYSGNCIENFLQEKFKAKNKTKFKDISVDGKSKLKMIAVDVTRGKLLILPDDLVDYGIDPMEFEISKAVRMSLSIPLYYYPVKIKTKDTCCFIVDGGLLSNFPIWIFDTDSCTCSTIPTFGLNLSGEAKVILPKCQNSISYLLSVVHTSLSTNEDVYFKEKDALRIINIPTLNISSTDFDLSKKDMSNLYNSGYNSAYKFLDSWNFEHYISKYGF</sequence>
<keyword evidence="2" id="KW-0378">Hydrolase</keyword>
<dbReference type="CDD" id="cd07207">
    <property type="entry name" value="Pat_ExoU_VipD_like"/>
    <property type="match status" value="1"/>
</dbReference>
<organism evidence="4 5">
    <name type="scientific">Paraclostridium sordellii</name>
    <name type="common">Clostridium sordellii</name>
    <dbReference type="NCBI Taxonomy" id="1505"/>
    <lineage>
        <taxon>Bacteria</taxon>
        <taxon>Bacillati</taxon>
        <taxon>Bacillota</taxon>
        <taxon>Clostridia</taxon>
        <taxon>Peptostreptococcales</taxon>
        <taxon>Peptostreptococcaceae</taxon>
        <taxon>Paraclostridium</taxon>
    </lineage>
</organism>
<feature type="short sequence motif" description="DGA/G" evidence="2">
    <location>
        <begin position="186"/>
        <end position="188"/>
    </location>
</feature>
<feature type="domain" description="PNPLA" evidence="3">
    <location>
        <begin position="5"/>
        <end position="199"/>
    </location>
</feature>
<dbReference type="PANTHER" id="PTHR46394:SF1">
    <property type="entry name" value="PNPLA DOMAIN-CONTAINING PROTEIN"/>
    <property type="match status" value="1"/>
</dbReference>
<name>A0A0C7QDT7_PARSO</name>
<evidence type="ECO:0000256" key="1">
    <source>
        <dbReference type="ARBA" id="ARBA00023098"/>
    </source>
</evidence>
<evidence type="ECO:0000256" key="2">
    <source>
        <dbReference type="PROSITE-ProRule" id="PRU01161"/>
    </source>
</evidence>
<dbReference type="Pfam" id="PF01734">
    <property type="entry name" value="Patatin"/>
    <property type="match status" value="1"/>
</dbReference>
<dbReference type="Gene3D" id="3.40.1090.10">
    <property type="entry name" value="Cytosolic phospholipase A2 catalytic domain"/>
    <property type="match status" value="2"/>
</dbReference>
<dbReference type="PROSITE" id="PS51635">
    <property type="entry name" value="PNPLA"/>
    <property type="match status" value="1"/>
</dbReference>
<keyword evidence="2" id="KW-0442">Lipid degradation</keyword>
<dbReference type="SUPFAM" id="SSF52151">
    <property type="entry name" value="FabD/lysophospholipase-like"/>
    <property type="match status" value="1"/>
</dbReference>
<feature type="active site" description="Proton acceptor" evidence="2">
    <location>
        <position position="186"/>
    </location>
</feature>
<reference evidence="4 5" key="1">
    <citation type="submission" date="2015-01" db="EMBL/GenBank/DDBJ databases">
        <authorList>
            <person name="Aslett A.Martin."/>
            <person name="De Silva Nishadi"/>
        </authorList>
    </citation>
    <scope>NUCLEOTIDE SEQUENCE [LARGE SCALE GENOMIC DNA]</scope>
    <source>
        <strain evidence="4 5">R28058</strain>
    </source>
</reference>
<accession>A0A0C7QDT7</accession>
<feature type="active site" description="Nucleophile" evidence="2">
    <location>
        <position position="38"/>
    </location>
</feature>
<proteinExistence type="predicted"/>
<feature type="short sequence motif" description="GXSXG" evidence="2">
    <location>
        <begin position="36"/>
        <end position="40"/>
    </location>
</feature>
<gene>
    <name evidence="4" type="ORF">R28058_14011</name>
</gene>
<dbReference type="GO" id="GO:0016042">
    <property type="term" value="P:lipid catabolic process"/>
    <property type="evidence" value="ECO:0007669"/>
    <property type="project" value="UniProtKB-UniRule"/>
</dbReference>
<dbReference type="InterPro" id="IPR002641">
    <property type="entry name" value="PNPLA_dom"/>
</dbReference>